<dbReference type="AlphaFoldDB" id="A0A1B1AHK3"/>
<sequence>MHDASAADLLRRCREAQASGSDFPTIWRSFLKMHPLVIGLPSHEIRDGAPLMVIQLWTGQKLASSAKGFELI</sequence>
<dbReference type="InParanoid" id="A0A1B1AHK3"/>
<gene>
    <name evidence="1" type="ORF">ATE48_08860</name>
</gene>
<evidence type="ECO:0000313" key="2">
    <source>
        <dbReference type="Proteomes" id="UP000092498"/>
    </source>
</evidence>
<name>A0A1B1AHK3_9PROT</name>
<organism evidence="1 2">
    <name type="scientific">Candidatus Viadribacter manganicus</name>
    <dbReference type="NCBI Taxonomy" id="1759059"/>
    <lineage>
        <taxon>Bacteria</taxon>
        <taxon>Pseudomonadati</taxon>
        <taxon>Pseudomonadota</taxon>
        <taxon>Alphaproteobacteria</taxon>
        <taxon>Hyphomonadales</taxon>
        <taxon>Hyphomonadaceae</taxon>
        <taxon>Candidatus Viadribacter</taxon>
    </lineage>
</organism>
<accession>A0A1B1AHK3</accession>
<dbReference type="EMBL" id="CP013244">
    <property type="protein sequence ID" value="ANP46021.1"/>
    <property type="molecule type" value="Genomic_DNA"/>
</dbReference>
<dbReference type="Proteomes" id="UP000092498">
    <property type="component" value="Chromosome"/>
</dbReference>
<reference evidence="1 2" key="1">
    <citation type="submission" date="2015-11" db="EMBL/GenBank/DDBJ databases">
        <title>Whole-Genome Sequence of Candidatus Oderbacter manganicum from the National Park Lower Oder Valley, Germany.</title>
        <authorList>
            <person name="Braun B."/>
            <person name="Liere K."/>
            <person name="Szewzyk U."/>
        </authorList>
    </citation>
    <scope>NUCLEOTIDE SEQUENCE [LARGE SCALE GENOMIC DNA]</scope>
    <source>
        <strain evidence="1 2">OTSz_A_272</strain>
    </source>
</reference>
<keyword evidence="2" id="KW-1185">Reference proteome</keyword>
<dbReference type="KEGG" id="cbot:ATE48_08860"/>
<protein>
    <submittedName>
        <fullName evidence="1">Uncharacterized protein</fullName>
    </submittedName>
</protein>
<proteinExistence type="predicted"/>
<evidence type="ECO:0000313" key="1">
    <source>
        <dbReference type="EMBL" id="ANP46021.1"/>
    </source>
</evidence>